<keyword evidence="2" id="KW-0472">Membrane</keyword>
<evidence type="ECO:0000256" key="1">
    <source>
        <dbReference type="SAM" id="MobiDB-lite"/>
    </source>
</evidence>
<feature type="transmembrane region" description="Helical" evidence="2">
    <location>
        <begin position="375"/>
        <end position="392"/>
    </location>
</feature>
<proteinExistence type="predicted"/>
<feature type="transmembrane region" description="Helical" evidence="2">
    <location>
        <begin position="351"/>
        <end position="369"/>
    </location>
</feature>
<feature type="transmembrane region" description="Helical" evidence="2">
    <location>
        <begin position="404"/>
        <end position="420"/>
    </location>
</feature>
<accession>A0A951UKV0</accession>
<reference evidence="3" key="1">
    <citation type="submission" date="2021-05" db="EMBL/GenBank/DDBJ databases">
        <authorList>
            <person name="Pietrasiak N."/>
            <person name="Ward R."/>
            <person name="Stajich J.E."/>
            <person name="Kurbessoian T."/>
        </authorList>
    </citation>
    <scope>NUCLEOTIDE SEQUENCE</scope>
    <source>
        <strain evidence="3">UHER 2000/2452</strain>
    </source>
</reference>
<sequence>MSESQTEMRAIKQNLRLYQPHSHQGSSYQSHSHSQPQNLATRSIHPFSEWLSEQASADLPQPDRASAKAALISPPRQSHIEQPPQVKPPQIKPPQARQPVDLPQINLPLVPATSPSVSSLLSPSPPSQRSTADRPEADVDWEPVRPVAQTHVTADRLQQKSVQYLQQFVQPTPDRSNVQIDADLKRLEAQAQHINQLAITQEAAILELKAIAQQIERDWKTLEVVNAARAGYDASNIEIPAVCEYSQISVPLVEKNRVGVLMLTDRSIDLFKAEREAAITAQSLRFRTAPPFKPRSSWTRKLRDLLLGKSKSAPSSETRPAPQGIASPEDSRSTQARGQKRKIRSLSFQEGMSLLFGAVLVRVILNLLLSAHPAFRFSAIALMVVPGAIAVYRSRVTPKLTLTWGSRLIVIMIGFLIGGLL</sequence>
<reference evidence="3" key="2">
    <citation type="journal article" date="2022" name="Microbiol. Resour. Announc.">
        <title>Metagenome Sequencing to Explore Phylogenomics of Terrestrial Cyanobacteria.</title>
        <authorList>
            <person name="Ward R.D."/>
            <person name="Stajich J.E."/>
            <person name="Johansen J.R."/>
            <person name="Huntemann M."/>
            <person name="Clum A."/>
            <person name="Foster B."/>
            <person name="Foster B."/>
            <person name="Roux S."/>
            <person name="Palaniappan K."/>
            <person name="Varghese N."/>
            <person name="Mukherjee S."/>
            <person name="Reddy T.B.K."/>
            <person name="Daum C."/>
            <person name="Copeland A."/>
            <person name="Chen I.A."/>
            <person name="Ivanova N.N."/>
            <person name="Kyrpides N.C."/>
            <person name="Shapiro N."/>
            <person name="Eloe-Fadrosh E.A."/>
            <person name="Pietrasiak N."/>
        </authorList>
    </citation>
    <scope>NUCLEOTIDE SEQUENCE</scope>
    <source>
        <strain evidence="3">UHER 2000/2452</strain>
    </source>
</reference>
<organism evidence="3 4">
    <name type="scientific">Drouetiella hepatica Uher 2000/2452</name>
    <dbReference type="NCBI Taxonomy" id="904376"/>
    <lineage>
        <taxon>Bacteria</taxon>
        <taxon>Bacillati</taxon>
        <taxon>Cyanobacteriota</taxon>
        <taxon>Cyanophyceae</taxon>
        <taxon>Oculatellales</taxon>
        <taxon>Oculatellaceae</taxon>
        <taxon>Drouetiella</taxon>
    </lineage>
</organism>
<dbReference type="AlphaFoldDB" id="A0A951UKV0"/>
<protein>
    <submittedName>
        <fullName evidence="3">Uncharacterized protein</fullName>
    </submittedName>
</protein>
<dbReference type="EMBL" id="JAHHHD010000002">
    <property type="protein sequence ID" value="MBW4657605.1"/>
    <property type="molecule type" value="Genomic_DNA"/>
</dbReference>
<name>A0A951UKV0_9CYAN</name>
<comment type="caution">
    <text evidence="3">The sequence shown here is derived from an EMBL/GenBank/DDBJ whole genome shotgun (WGS) entry which is preliminary data.</text>
</comment>
<evidence type="ECO:0000256" key="2">
    <source>
        <dbReference type="SAM" id="Phobius"/>
    </source>
</evidence>
<feature type="compositionally biased region" description="Low complexity" evidence="1">
    <location>
        <begin position="107"/>
        <end position="122"/>
    </location>
</feature>
<gene>
    <name evidence="3" type="ORF">KME15_02940</name>
</gene>
<keyword evidence="2" id="KW-1133">Transmembrane helix</keyword>
<evidence type="ECO:0000313" key="3">
    <source>
        <dbReference type="EMBL" id="MBW4657605.1"/>
    </source>
</evidence>
<feature type="region of interest" description="Disordered" evidence="1">
    <location>
        <begin position="1"/>
        <end position="138"/>
    </location>
</feature>
<feature type="compositionally biased region" description="Low complexity" evidence="1">
    <location>
        <begin position="18"/>
        <end position="37"/>
    </location>
</feature>
<keyword evidence="2" id="KW-0812">Transmembrane</keyword>
<evidence type="ECO:0000313" key="4">
    <source>
        <dbReference type="Proteomes" id="UP000757435"/>
    </source>
</evidence>
<dbReference type="Proteomes" id="UP000757435">
    <property type="component" value="Unassembled WGS sequence"/>
</dbReference>
<feature type="region of interest" description="Disordered" evidence="1">
    <location>
        <begin position="309"/>
        <end position="339"/>
    </location>
</feature>